<organism evidence="2 3">
    <name type="scientific">Exiguobacterium antarcticum</name>
    <dbReference type="NCBI Taxonomy" id="132920"/>
    <lineage>
        <taxon>Bacteria</taxon>
        <taxon>Bacillati</taxon>
        <taxon>Bacillota</taxon>
        <taxon>Bacilli</taxon>
        <taxon>Bacillales</taxon>
        <taxon>Bacillales Family XII. Incertae Sedis</taxon>
        <taxon>Exiguobacterium</taxon>
    </lineage>
</organism>
<gene>
    <name evidence="2" type="ORF">QK289_15120</name>
</gene>
<evidence type="ECO:0000313" key="2">
    <source>
        <dbReference type="EMBL" id="MDI3236344.1"/>
    </source>
</evidence>
<feature type="chain" id="PRO_5046351413" evidence="1">
    <location>
        <begin position="27"/>
        <end position="328"/>
    </location>
</feature>
<name>A0ABT6R5W3_9BACL</name>
<protein>
    <submittedName>
        <fullName evidence="2">Uncharacterized protein</fullName>
    </submittedName>
</protein>
<keyword evidence="1" id="KW-0732">Signal</keyword>
<dbReference type="EMBL" id="JASBQV010000037">
    <property type="protein sequence ID" value="MDI3236344.1"/>
    <property type="molecule type" value="Genomic_DNA"/>
</dbReference>
<evidence type="ECO:0000313" key="3">
    <source>
        <dbReference type="Proteomes" id="UP001243286"/>
    </source>
</evidence>
<dbReference type="RefSeq" id="WP_282357366.1">
    <property type="nucleotide sequence ID" value="NZ_JASBQV010000037.1"/>
</dbReference>
<proteinExistence type="predicted"/>
<feature type="signal peptide" evidence="1">
    <location>
        <begin position="1"/>
        <end position="26"/>
    </location>
</feature>
<evidence type="ECO:0000256" key="1">
    <source>
        <dbReference type="SAM" id="SignalP"/>
    </source>
</evidence>
<dbReference type="Proteomes" id="UP001243286">
    <property type="component" value="Unassembled WGS sequence"/>
</dbReference>
<reference evidence="2 3" key="1">
    <citation type="submission" date="2023-04" db="EMBL/GenBank/DDBJ databases">
        <title>Antarctic isolates genomes.</title>
        <authorList>
            <person name="Dimov S.G."/>
        </authorList>
    </citation>
    <scope>NUCLEOTIDE SEQUENCE [LARGE SCALE GENOMIC DNA]</scope>
    <source>
        <strain evidence="2 3">AL19</strain>
    </source>
</reference>
<keyword evidence="3" id="KW-1185">Reference proteome</keyword>
<accession>A0ABT6R5W3</accession>
<comment type="caution">
    <text evidence="2">The sequence shown here is derived from an EMBL/GenBank/DDBJ whole genome shotgun (WGS) entry which is preliminary data.</text>
</comment>
<sequence length="328" mass="37363">MSIRNTLWIGCLVAGSIFAFSERAFAQADSFKIASTSYSQPLTQVESIIGGKKVETVRYKLGSVDRLHDGLLYSSYGDQVINLKNSKTTLKKVADSPLRITKYKNTYYVLTISALNEFSLTKYTSDFKKIGQTKRFVGDGRDMIVTGDKVYVLANNMKTETNSVEVHTFDTTHFTSLHLEKIKPMRFAFHFRHAGNELKVYGNKTEAGEELSIASYDLKKQQGKIILTSKQPVMWINETKALSPTKDLVFNTYSMLEVDQKTKQVRVLYSSKQALIDYAYDSKTKTYHVLEGNFETKDFRVKTLNSHFKPVADYKFQSTGRLMPFQVL</sequence>